<dbReference type="InterPro" id="IPR038430">
    <property type="entry name" value="NDAH_ubi_oxred_su3_sf"/>
</dbReference>
<evidence type="ECO:0000256" key="5">
    <source>
        <dbReference type="ARBA" id="ARBA00022692"/>
    </source>
</evidence>
<keyword evidence="9" id="KW-0830">Ubiquinone</keyword>
<dbReference type="Gene3D" id="1.20.58.1610">
    <property type="entry name" value="NADH:ubiquinone/plastoquinone oxidoreductase, chain 3"/>
    <property type="match status" value="1"/>
</dbReference>
<keyword evidence="6 9" id="KW-1133">Transmembrane helix</keyword>
<evidence type="ECO:0000256" key="8">
    <source>
        <dbReference type="ARBA" id="ARBA00049551"/>
    </source>
</evidence>
<evidence type="ECO:0000256" key="4">
    <source>
        <dbReference type="ARBA" id="ARBA00022448"/>
    </source>
</evidence>
<keyword evidence="5 9" id="KW-0812">Transmembrane</keyword>
<keyword evidence="9" id="KW-0249">Electron transport</keyword>
<evidence type="ECO:0000256" key="9">
    <source>
        <dbReference type="RuleBase" id="RU003640"/>
    </source>
</evidence>
<dbReference type="GO" id="GO:0008137">
    <property type="term" value="F:NADH dehydrogenase (ubiquinone) activity"/>
    <property type="evidence" value="ECO:0007669"/>
    <property type="project" value="UniProtKB-UniRule"/>
</dbReference>
<dbReference type="GO" id="GO:0031966">
    <property type="term" value="C:mitochondrial membrane"/>
    <property type="evidence" value="ECO:0007669"/>
    <property type="project" value="UniProtKB-SubCell"/>
</dbReference>
<keyword evidence="9" id="KW-1278">Translocase</keyword>
<protein>
    <recommendedName>
        <fullName evidence="3 9">NADH-ubiquinone oxidoreductase chain 3</fullName>
        <ecNumber evidence="9">7.1.1.2</ecNumber>
    </recommendedName>
</protein>
<dbReference type="EMBL" id="JX412761">
    <property type="protein sequence ID" value="ALO76526.1"/>
    <property type="molecule type" value="Genomic_DNA"/>
</dbReference>
<feature type="transmembrane region" description="Helical" evidence="9">
    <location>
        <begin position="86"/>
        <end position="105"/>
    </location>
</feature>
<name>A0A0S2MP86_9COLE</name>
<keyword evidence="9" id="KW-0520">NAD</keyword>
<evidence type="ECO:0000256" key="6">
    <source>
        <dbReference type="ARBA" id="ARBA00022989"/>
    </source>
</evidence>
<feature type="transmembrane region" description="Helical" evidence="9">
    <location>
        <begin position="57"/>
        <end position="80"/>
    </location>
</feature>
<dbReference type="PANTHER" id="PTHR11058:SF9">
    <property type="entry name" value="NADH-UBIQUINONE OXIDOREDUCTASE CHAIN 3"/>
    <property type="match status" value="1"/>
</dbReference>
<keyword evidence="9 10" id="KW-0496">Mitochondrion</keyword>
<dbReference type="EC" id="7.1.1.2" evidence="9"/>
<dbReference type="InterPro" id="IPR000440">
    <property type="entry name" value="NADH_UbQ/plastoQ_OxRdtase_su3"/>
</dbReference>
<evidence type="ECO:0000256" key="7">
    <source>
        <dbReference type="ARBA" id="ARBA00023136"/>
    </source>
</evidence>
<sequence>MNMIMVLMMCILVITSFLLILMKMIMKKSFNDREKNSPFECGFDPKSYARMPFSIQFFLIALIFLIFDIEITILIPMILIKKMSSIYSFMITNMMFIIILIIGLLHEWKQMALNWPQ</sequence>
<comment type="subcellular location">
    <subcellularLocation>
        <location evidence="1">Membrane</location>
    </subcellularLocation>
    <subcellularLocation>
        <location evidence="9">Mitochondrion membrane</location>
        <topology evidence="9">Multi-pass membrane protein</topology>
    </subcellularLocation>
</comment>
<evidence type="ECO:0000313" key="10">
    <source>
        <dbReference type="EMBL" id="ALO76526.1"/>
    </source>
</evidence>
<evidence type="ECO:0000256" key="2">
    <source>
        <dbReference type="ARBA" id="ARBA00008472"/>
    </source>
</evidence>
<proteinExistence type="inferred from homology"/>
<dbReference type="Pfam" id="PF00507">
    <property type="entry name" value="Oxidored_q4"/>
    <property type="match status" value="1"/>
</dbReference>
<comment type="similarity">
    <text evidence="2 9">Belongs to the complex I subunit 3 family.</text>
</comment>
<dbReference type="GO" id="GO:0030964">
    <property type="term" value="C:NADH dehydrogenase complex"/>
    <property type="evidence" value="ECO:0007669"/>
    <property type="project" value="TreeGrafter"/>
</dbReference>
<keyword evidence="7 9" id="KW-0472">Membrane</keyword>
<accession>A0A0S2MP86</accession>
<evidence type="ECO:0000256" key="3">
    <source>
        <dbReference type="ARBA" id="ARBA00021007"/>
    </source>
</evidence>
<feature type="transmembrane region" description="Helical" evidence="9">
    <location>
        <begin position="6"/>
        <end position="26"/>
    </location>
</feature>
<comment type="catalytic activity">
    <reaction evidence="8 9">
        <text>a ubiquinone + NADH + 5 H(+)(in) = a ubiquinol + NAD(+) + 4 H(+)(out)</text>
        <dbReference type="Rhea" id="RHEA:29091"/>
        <dbReference type="Rhea" id="RHEA-COMP:9565"/>
        <dbReference type="Rhea" id="RHEA-COMP:9566"/>
        <dbReference type="ChEBI" id="CHEBI:15378"/>
        <dbReference type="ChEBI" id="CHEBI:16389"/>
        <dbReference type="ChEBI" id="CHEBI:17976"/>
        <dbReference type="ChEBI" id="CHEBI:57540"/>
        <dbReference type="ChEBI" id="CHEBI:57945"/>
        <dbReference type="EC" id="7.1.1.2"/>
    </reaction>
</comment>
<comment type="function">
    <text evidence="9">Core subunit of the mitochondrial membrane respiratory chain NADH dehydrogenase (Complex I) which catalyzes electron transfer from NADH through the respiratory chain, using ubiquinone as an electron acceptor. Essential for the catalytic activity of complex I.</text>
</comment>
<evidence type="ECO:0000256" key="1">
    <source>
        <dbReference type="ARBA" id="ARBA00004370"/>
    </source>
</evidence>
<dbReference type="AlphaFoldDB" id="A0A0S2MP86"/>
<gene>
    <name evidence="10" type="primary">nad3</name>
</gene>
<geneLocation type="mitochondrion" evidence="10"/>
<dbReference type="PANTHER" id="PTHR11058">
    <property type="entry name" value="NADH-UBIQUINONE OXIDOREDUCTASE CHAIN 3"/>
    <property type="match status" value="1"/>
</dbReference>
<keyword evidence="4 9" id="KW-0813">Transport</keyword>
<organism evidence="10">
    <name type="scientific">Scydmaeninae sp. 840218</name>
    <dbReference type="NCBI Taxonomy" id="1213605"/>
    <lineage>
        <taxon>Eukaryota</taxon>
        <taxon>Metazoa</taxon>
        <taxon>Ecdysozoa</taxon>
        <taxon>Arthropoda</taxon>
        <taxon>Hexapoda</taxon>
        <taxon>Insecta</taxon>
        <taxon>Pterygota</taxon>
        <taxon>Neoptera</taxon>
        <taxon>Endopterygota</taxon>
        <taxon>Coleoptera</taxon>
        <taxon>Polyphaga</taxon>
        <taxon>Staphyliniformia</taxon>
        <taxon>Staphylinidae</taxon>
        <taxon>Scydmaeninae</taxon>
    </lineage>
</organism>
<reference evidence="10" key="1">
    <citation type="submission" date="2012-06" db="EMBL/GenBank/DDBJ databases">
        <title>Mitogenomics of the Coleoptera under dense taxon sampling.</title>
        <authorList>
            <person name="Timmermans M.J.T.N."/>
            <person name="Lim J."/>
            <person name="Dodsworth S."/>
            <person name="Haran J."/>
            <person name="Ahrens D."/>
            <person name="Bocak L."/>
            <person name="London A."/>
            <person name="Culverwell L."/>
            <person name="Vogler A.P."/>
        </authorList>
    </citation>
    <scope>NUCLEOTIDE SEQUENCE</scope>
</reference>
<keyword evidence="9" id="KW-0679">Respiratory chain</keyword>